<evidence type="ECO:0000256" key="2">
    <source>
        <dbReference type="ARBA" id="ARBA00022670"/>
    </source>
</evidence>
<comment type="catalytic activity">
    <reaction evidence="7">
        <text>Preferential cleavage: (Ac)2-L-Lys-D-Ala-|-D-Ala. Also transpeptidation of peptidyl-alanyl moieties that are N-acyl substituents of D-alanine.</text>
        <dbReference type="EC" id="3.4.16.4"/>
    </reaction>
</comment>
<sequence>MEQRVRRRHPGRFDDHAELARNYYKGLSRRRTLGRKVKEIMISVKLARRRDPDRILDLYLNTIFFGRQTSGVQAAARAYFAKDVWQLSVAEAALLAAMIQRPAYFRTQGDDAPARALRDRWRYVLDGMVAMGKLSRSEAGAQRFPRTVREWQGVGISGQATFVRQRVLEELEDAGIPAQSVVNGRMRVYTGLDERWMRAAEDAVRGAGESRWPSSVRGGLIAVDPRDGAIRAFYGGDPARSQYDSVFNPVAQVGSTFKPFVLAAAVRRGTSVRTRVYGRSPLNFAPNGELTPMRAPGMKIKNDEHIGSLGAVDLGRATALSVNTGYMKLAFETGIGNVVRMAEDLGVPEQILRPYRAQAGVTLGITTIPAVRQAAAYAAFANGGVAVAPHLVTRVVDASGKDVPLPWTRPGARVLSREQSAQVTWAMRRTVTEGTGRRAALPDRASAGKTGTTDHNRAAWYVGYVPNLSAAVMLADTRGRTLRDAANRPISGEDAPAEIWHAFMARVSASLPVRAFDEPAFSGTTYDWTDTRIPVHPASPPDSSGRVPTGSPPASRAPKPRITDAARR</sequence>
<comment type="catalytic activity">
    <reaction evidence="8">
        <text>[GlcNAc-(1-&gt;4)-Mur2Ac(oyl-L-Ala-gamma-D-Glu-L-Lys-D-Ala-D-Ala)](n)-di-trans,octa-cis-undecaprenyl diphosphate + beta-D-GlcNAc-(1-&gt;4)-Mur2Ac(oyl-L-Ala-gamma-D-Glu-L-Lys-D-Ala-D-Ala)-di-trans,octa-cis-undecaprenyl diphosphate = [GlcNAc-(1-&gt;4)-Mur2Ac(oyl-L-Ala-gamma-D-Glu-L-Lys-D-Ala-D-Ala)](n+1)-di-trans,octa-cis-undecaprenyl diphosphate + di-trans,octa-cis-undecaprenyl diphosphate + H(+)</text>
        <dbReference type="Rhea" id="RHEA:23708"/>
        <dbReference type="Rhea" id="RHEA-COMP:9602"/>
        <dbReference type="Rhea" id="RHEA-COMP:9603"/>
        <dbReference type="ChEBI" id="CHEBI:15378"/>
        <dbReference type="ChEBI" id="CHEBI:58405"/>
        <dbReference type="ChEBI" id="CHEBI:60033"/>
        <dbReference type="ChEBI" id="CHEBI:78435"/>
        <dbReference type="EC" id="2.4.99.28"/>
    </reaction>
</comment>
<evidence type="ECO:0000256" key="9">
    <source>
        <dbReference type="SAM" id="MobiDB-lite"/>
    </source>
</evidence>
<dbReference type="EC" id="2.4.-.-" evidence="12"/>
<dbReference type="GO" id="GO:0016757">
    <property type="term" value="F:glycosyltransferase activity"/>
    <property type="evidence" value="ECO:0007669"/>
    <property type="project" value="UniProtKB-KW"/>
</dbReference>
<keyword evidence="1" id="KW-0121">Carboxypeptidase</keyword>
<dbReference type="PANTHER" id="PTHR32282:SF34">
    <property type="entry name" value="PENICILLIN-BINDING PROTEIN 1A"/>
    <property type="match status" value="1"/>
</dbReference>
<feature type="domain" description="Glycosyl transferase family 51" evidence="11">
    <location>
        <begin position="19"/>
        <end position="128"/>
    </location>
</feature>
<dbReference type="PANTHER" id="PTHR32282">
    <property type="entry name" value="BINDING PROTEIN TRANSPEPTIDASE, PUTATIVE-RELATED"/>
    <property type="match status" value="1"/>
</dbReference>
<keyword evidence="13" id="KW-1185">Reference proteome</keyword>
<evidence type="ECO:0000256" key="4">
    <source>
        <dbReference type="ARBA" id="ARBA00022679"/>
    </source>
</evidence>
<dbReference type="InterPro" id="IPR023346">
    <property type="entry name" value="Lysozyme-like_dom_sf"/>
</dbReference>
<evidence type="ECO:0000313" key="12">
    <source>
        <dbReference type="EMBL" id="MFC4910431.1"/>
    </source>
</evidence>
<evidence type="ECO:0000259" key="11">
    <source>
        <dbReference type="Pfam" id="PF00912"/>
    </source>
</evidence>
<dbReference type="SUPFAM" id="SSF56601">
    <property type="entry name" value="beta-lactamase/transpeptidase-like"/>
    <property type="match status" value="1"/>
</dbReference>
<evidence type="ECO:0000259" key="10">
    <source>
        <dbReference type="Pfam" id="PF00905"/>
    </source>
</evidence>
<accession>A0ABV9U4D2</accession>
<dbReference type="Pfam" id="PF00905">
    <property type="entry name" value="Transpeptidase"/>
    <property type="match status" value="1"/>
</dbReference>
<evidence type="ECO:0000313" key="13">
    <source>
        <dbReference type="Proteomes" id="UP001595872"/>
    </source>
</evidence>
<dbReference type="InterPro" id="IPR012338">
    <property type="entry name" value="Beta-lactam/transpept-like"/>
</dbReference>
<feature type="domain" description="Penicillin-binding protein transpeptidase" evidence="10">
    <location>
        <begin position="219"/>
        <end position="477"/>
    </location>
</feature>
<organism evidence="12 13">
    <name type="scientific">Actinomadura gamaensis</name>
    <dbReference type="NCBI Taxonomy" id="1763541"/>
    <lineage>
        <taxon>Bacteria</taxon>
        <taxon>Bacillati</taxon>
        <taxon>Actinomycetota</taxon>
        <taxon>Actinomycetes</taxon>
        <taxon>Streptosporangiales</taxon>
        <taxon>Thermomonosporaceae</taxon>
        <taxon>Actinomadura</taxon>
    </lineage>
</organism>
<dbReference type="Pfam" id="PF00912">
    <property type="entry name" value="Transgly"/>
    <property type="match status" value="1"/>
</dbReference>
<comment type="caution">
    <text evidence="12">The sequence shown here is derived from an EMBL/GenBank/DDBJ whole genome shotgun (WGS) entry which is preliminary data.</text>
</comment>
<keyword evidence="5" id="KW-0378">Hydrolase</keyword>
<proteinExistence type="predicted"/>
<keyword evidence="4 12" id="KW-0808">Transferase</keyword>
<evidence type="ECO:0000256" key="3">
    <source>
        <dbReference type="ARBA" id="ARBA00022676"/>
    </source>
</evidence>
<protein>
    <submittedName>
        <fullName evidence="12">Transglycosylase domain-containing protein</fullName>
        <ecNumber evidence="12">2.4.-.-</ecNumber>
    </submittedName>
</protein>
<dbReference type="SUPFAM" id="SSF53955">
    <property type="entry name" value="Lysozyme-like"/>
    <property type="match status" value="1"/>
</dbReference>
<evidence type="ECO:0000256" key="6">
    <source>
        <dbReference type="ARBA" id="ARBA00023268"/>
    </source>
</evidence>
<dbReference type="Proteomes" id="UP001595872">
    <property type="component" value="Unassembled WGS sequence"/>
</dbReference>
<dbReference type="InterPro" id="IPR050396">
    <property type="entry name" value="Glycosyltr_51/Transpeptidase"/>
</dbReference>
<keyword evidence="2" id="KW-0645">Protease</keyword>
<dbReference type="RefSeq" id="WP_378258783.1">
    <property type="nucleotide sequence ID" value="NZ_JBHSIT010000007.1"/>
</dbReference>
<dbReference type="InterPro" id="IPR036950">
    <property type="entry name" value="PBP_transglycosylase"/>
</dbReference>
<dbReference type="Gene3D" id="1.10.3810.10">
    <property type="entry name" value="Biosynthetic peptidoglycan transglycosylase-like"/>
    <property type="match status" value="1"/>
</dbReference>
<evidence type="ECO:0000256" key="1">
    <source>
        <dbReference type="ARBA" id="ARBA00022645"/>
    </source>
</evidence>
<evidence type="ECO:0000256" key="5">
    <source>
        <dbReference type="ARBA" id="ARBA00022801"/>
    </source>
</evidence>
<gene>
    <name evidence="12" type="ORF">ACFPCY_24170</name>
</gene>
<keyword evidence="3 12" id="KW-0328">Glycosyltransferase</keyword>
<dbReference type="Gene3D" id="3.40.710.10">
    <property type="entry name" value="DD-peptidase/beta-lactamase superfamily"/>
    <property type="match status" value="1"/>
</dbReference>
<dbReference type="InterPro" id="IPR001264">
    <property type="entry name" value="Glyco_trans_51"/>
</dbReference>
<name>A0ABV9U4D2_9ACTN</name>
<dbReference type="EMBL" id="JBHSIT010000007">
    <property type="protein sequence ID" value="MFC4910431.1"/>
    <property type="molecule type" value="Genomic_DNA"/>
</dbReference>
<evidence type="ECO:0000256" key="8">
    <source>
        <dbReference type="ARBA" id="ARBA00049902"/>
    </source>
</evidence>
<feature type="region of interest" description="Disordered" evidence="9">
    <location>
        <begin position="526"/>
        <end position="568"/>
    </location>
</feature>
<evidence type="ECO:0000256" key="7">
    <source>
        <dbReference type="ARBA" id="ARBA00034000"/>
    </source>
</evidence>
<reference evidence="13" key="1">
    <citation type="journal article" date="2019" name="Int. J. Syst. Evol. Microbiol.">
        <title>The Global Catalogue of Microorganisms (GCM) 10K type strain sequencing project: providing services to taxonomists for standard genome sequencing and annotation.</title>
        <authorList>
            <consortium name="The Broad Institute Genomics Platform"/>
            <consortium name="The Broad Institute Genome Sequencing Center for Infectious Disease"/>
            <person name="Wu L."/>
            <person name="Ma J."/>
        </authorList>
    </citation>
    <scope>NUCLEOTIDE SEQUENCE [LARGE SCALE GENOMIC DNA]</scope>
    <source>
        <strain evidence="13">KLKA75</strain>
    </source>
</reference>
<dbReference type="InterPro" id="IPR001460">
    <property type="entry name" value="PCN-bd_Tpept"/>
</dbReference>
<keyword evidence="6" id="KW-0511">Multifunctional enzyme</keyword>